<evidence type="ECO:0000313" key="3">
    <source>
        <dbReference type="Proteomes" id="UP000248272"/>
    </source>
</evidence>
<reference evidence="2 3" key="1">
    <citation type="journal article" date="2018" name="Front. Microbiol.">
        <title>Adaptation of the Freshwater Bloom-Forming Cyanobacterium Microcystis aeruginosa to Brackish Water Is Driven by Recent Horizontal Transfer of Sucrose Genes.</title>
        <authorList>
            <person name="Tanabe Y."/>
            <person name="Hodoki Y."/>
            <person name="Sano T."/>
            <person name="Tada K."/>
            <person name="Watanabe M.M."/>
        </authorList>
    </citation>
    <scope>NUCLEOTIDE SEQUENCE [LARGE SCALE GENOMIC DNA]</scope>
    <source>
        <strain evidence="2 3">Sj</strain>
    </source>
</reference>
<name>A0A2Z6UJS2_MICAE</name>
<organism evidence="2 3">
    <name type="scientific">Microcystis aeruginosa Sj</name>
    <dbReference type="NCBI Taxonomy" id="1979544"/>
    <lineage>
        <taxon>Bacteria</taxon>
        <taxon>Bacillati</taxon>
        <taxon>Cyanobacteriota</taxon>
        <taxon>Cyanophyceae</taxon>
        <taxon>Oscillatoriophycideae</taxon>
        <taxon>Chroococcales</taxon>
        <taxon>Microcystaceae</taxon>
        <taxon>Microcystis</taxon>
    </lineage>
</organism>
<dbReference type="RefSeq" id="WP_110578220.1">
    <property type="nucleotide sequence ID" value="NZ_BDSG01000015.1"/>
</dbReference>
<dbReference type="EMBL" id="BDSG01000015">
    <property type="protein sequence ID" value="GBL09404.1"/>
    <property type="molecule type" value="Genomic_DNA"/>
</dbReference>
<gene>
    <name evidence="2" type="ORF">MSj_00883</name>
</gene>
<accession>A0A2Z6UJS2</accession>
<comment type="caution">
    <text evidence="2">The sequence shown here is derived from an EMBL/GenBank/DDBJ whole genome shotgun (WGS) entry which is preliminary data.</text>
</comment>
<keyword evidence="1" id="KW-0732">Signal</keyword>
<protein>
    <recommendedName>
        <fullName evidence="4">Lipoprotein</fullName>
    </recommendedName>
</protein>
<feature type="chain" id="PRO_5016432338" description="Lipoprotein" evidence="1">
    <location>
        <begin position="25"/>
        <end position="186"/>
    </location>
</feature>
<dbReference type="AlphaFoldDB" id="A0A2Z6UJS2"/>
<feature type="signal peptide" evidence="1">
    <location>
        <begin position="1"/>
        <end position="24"/>
    </location>
</feature>
<sequence length="186" mass="21446">MNKTIIRHLSILLFLGFLPSCSPALQIYNSPERALKNYLVAIQENNTQRQQEFKCLKEVSVSDSYLSQIKKIIDWKIIEKTHKTYDSDPDSSYIEFLVKIKYLSSSNFSIVKTWKFVVWNSNELFESQKRFADDVNQVIKSSDQTINDAKKLLGDTSSPSPTPDPWIPERSEISSQLYCVTLTEPI</sequence>
<evidence type="ECO:0000256" key="1">
    <source>
        <dbReference type="SAM" id="SignalP"/>
    </source>
</evidence>
<evidence type="ECO:0008006" key="4">
    <source>
        <dbReference type="Google" id="ProtNLM"/>
    </source>
</evidence>
<dbReference type="Proteomes" id="UP000248272">
    <property type="component" value="Unassembled WGS sequence"/>
</dbReference>
<evidence type="ECO:0000313" key="2">
    <source>
        <dbReference type="EMBL" id="GBL09404.1"/>
    </source>
</evidence>
<proteinExistence type="predicted"/>